<gene>
    <name evidence="3" type="ORF">DFR70_1078</name>
</gene>
<evidence type="ECO:0000313" key="4">
    <source>
        <dbReference type="Proteomes" id="UP000247569"/>
    </source>
</evidence>
<reference evidence="3 4" key="1">
    <citation type="submission" date="2018-05" db="EMBL/GenBank/DDBJ databases">
        <title>Genomic Encyclopedia of Type Strains, Phase IV (KMG-IV): sequencing the most valuable type-strain genomes for metagenomic binning, comparative biology and taxonomic classification.</title>
        <authorList>
            <person name="Goeker M."/>
        </authorList>
    </citation>
    <scope>NUCLEOTIDE SEQUENCE [LARGE SCALE GENOMIC DNA]</scope>
    <source>
        <strain evidence="3 4">DSM 44704</strain>
    </source>
</reference>
<evidence type="ECO:0000259" key="2">
    <source>
        <dbReference type="PROSITE" id="PS50006"/>
    </source>
</evidence>
<evidence type="ECO:0000313" key="3">
    <source>
        <dbReference type="EMBL" id="PXX62142.1"/>
    </source>
</evidence>
<dbReference type="EMBL" id="QJKF01000007">
    <property type="protein sequence ID" value="PXX62142.1"/>
    <property type="molecule type" value="Genomic_DNA"/>
</dbReference>
<feature type="domain" description="FHA" evidence="2">
    <location>
        <begin position="45"/>
        <end position="96"/>
    </location>
</feature>
<dbReference type="AlphaFoldDB" id="A0A318K2A2"/>
<dbReference type="InterPro" id="IPR000253">
    <property type="entry name" value="FHA_dom"/>
</dbReference>
<keyword evidence="1" id="KW-0597">Phosphoprotein</keyword>
<organism evidence="3 4">
    <name type="scientific">Nocardia tenerifensis</name>
    <dbReference type="NCBI Taxonomy" id="228006"/>
    <lineage>
        <taxon>Bacteria</taxon>
        <taxon>Bacillati</taxon>
        <taxon>Actinomycetota</taxon>
        <taxon>Actinomycetes</taxon>
        <taxon>Mycobacteriales</taxon>
        <taxon>Nocardiaceae</taxon>
        <taxon>Nocardia</taxon>
    </lineage>
</organism>
<comment type="caution">
    <text evidence="3">The sequence shown here is derived from an EMBL/GenBank/DDBJ whole genome shotgun (WGS) entry which is preliminary data.</text>
</comment>
<dbReference type="RefSeq" id="WP_040733259.1">
    <property type="nucleotide sequence ID" value="NZ_QJKF01000007.1"/>
</dbReference>
<evidence type="ECO:0000256" key="1">
    <source>
        <dbReference type="ARBA" id="ARBA00022553"/>
    </source>
</evidence>
<protein>
    <recommendedName>
        <fullName evidence="2">FHA domain-containing protein</fullName>
    </recommendedName>
</protein>
<name>A0A318K2A2_9NOCA</name>
<dbReference type="InterPro" id="IPR008984">
    <property type="entry name" value="SMAD_FHA_dom_sf"/>
</dbReference>
<sequence>MNEFERLRADHGSLARGVSAAAPGTLFALAVTGGVIANPTEGRRIRFGRNKPEVDVCLGGDDRKVSRCHGVLVRHRRRWWVSTLGRTPVRFPGSRLLFAGEEPIPLETGYTPLFIPGSGSRIHVLELYVAGPEENPVPVHPADPTAQPRTYWLSPTERLILVVLAQRYLLQEPYPQPMAWRQAAVHLDDLQPDSGWNAKRVERIVEKVRTRLSNEGVPGLTREEVGEPIGNTLNHNLIRELMDSTTLVPADLRLLDDPDN</sequence>
<proteinExistence type="predicted"/>
<dbReference type="SUPFAM" id="SSF49879">
    <property type="entry name" value="SMAD/FHA domain"/>
    <property type="match status" value="1"/>
</dbReference>
<keyword evidence="4" id="KW-1185">Reference proteome</keyword>
<dbReference type="OrthoDB" id="4213445at2"/>
<dbReference type="Gene3D" id="2.60.200.20">
    <property type="match status" value="1"/>
</dbReference>
<accession>A0A318K2A2</accession>
<dbReference type="Proteomes" id="UP000247569">
    <property type="component" value="Unassembled WGS sequence"/>
</dbReference>
<dbReference type="PROSITE" id="PS50006">
    <property type="entry name" value="FHA_DOMAIN"/>
    <property type="match status" value="1"/>
</dbReference>